<keyword evidence="2" id="KW-1185">Reference proteome</keyword>
<proteinExistence type="predicted"/>
<evidence type="ECO:0000313" key="2">
    <source>
        <dbReference type="Proteomes" id="UP000621670"/>
    </source>
</evidence>
<dbReference type="RefSeq" id="WP_166135610.1">
    <property type="nucleotide sequence ID" value="NZ_JAAOBY010000004.1"/>
</dbReference>
<sequence length="195" mass="20696">MKNTDYILAALFTLCFFVCGAQEILNVTISSNFIFGGGQQSNFATLSLQPIAIIDAEPDPSNTITFGLNSTTLEAGLPATGVGGIATNENIWLNYTYRASNLANAKIYVRTNQIVPAGIVLKIQVIAARSIGGSFIANQNSSPITLSTTEQILINSFASGYTGNGLGTGYNLRITVENQSGLSLPSGFEIIYEIK</sequence>
<name>A0ABR7JHB8_9FLAO</name>
<comment type="caution">
    <text evidence="1">The sequence shown here is derived from an EMBL/GenBank/DDBJ whole genome shotgun (WGS) entry which is preliminary data.</text>
</comment>
<protein>
    <submittedName>
        <fullName evidence="1">Uncharacterized protein</fullName>
    </submittedName>
</protein>
<dbReference type="EMBL" id="JACRUM010000005">
    <property type="protein sequence ID" value="MBC5863884.1"/>
    <property type="molecule type" value="Genomic_DNA"/>
</dbReference>
<organism evidence="1 2">
    <name type="scientific">Flavobacterium turcicum</name>
    <dbReference type="NCBI Taxonomy" id="2764718"/>
    <lineage>
        <taxon>Bacteria</taxon>
        <taxon>Pseudomonadati</taxon>
        <taxon>Bacteroidota</taxon>
        <taxon>Flavobacteriia</taxon>
        <taxon>Flavobacteriales</taxon>
        <taxon>Flavobacteriaceae</taxon>
        <taxon>Flavobacterium</taxon>
    </lineage>
</organism>
<gene>
    <name evidence="1" type="ORF">H8R26_10660</name>
</gene>
<dbReference type="Proteomes" id="UP000621670">
    <property type="component" value="Unassembled WGS sequence"/>
</dbReference>
<reference evidence="1 2" key="1">
    <citation type="submission" date="2020-08" db="EMBL/GenBank/DDBJ databases">
        <title>Description of novel Flavobacterium F-400 isolate.</title>
        <authorList>
            <person name="Saticioglu I."/>
            <person name="Duman M."/>
            <person name="Altun S."/>
        </authorList>
    </citation>
    <scope>NUCLEOTIDE SEQUENCE [LARGE SCALE GENOMIC DNA]</scope>
    <source>
        <strain evidence="1 2">F-400</strain>
    </source>
</reference>
<accession>A0ABR7JHB8</accession>
<evidence type="ECO:0000313" key="1">
    <source>
        <dbReference type="EMBL" id="MBC5863884.1"/>
    </source>
</evidence>